<dbReference type="InterPro" id="IPR029069">
    <property type="entry name" value="HotDog_dom_sf"/>
</dbReference>
<protein>
    <submittedName>
        <fullName evidence="1">Thioesterase superfamily</fullName>
    </submittedName>
</protein>
<reference evidence="1 2" key="1">
    <citation type="submission" date="2018-06" db="EMBL/GenBank/DDBJ databases">
        <authorList>
            <consortium name="Pathogen Informatics"/>
            <person name="Doyle S."/>
        </authorList>
    </citation>
    <scope>NUCLEOTIDE SEQUENCE [LARGE SCALE GENOMIC DNA]</scope>
    <source>
        <strain evidence="1 2">NCTC13184</strain>
    </source>
</reference>
<dbReference type="EMBL" id="UGRU01000001">
    <property type="protein sequence ID" value="SUA44900.1"/>
    <property type="molecule type" value="Genomic_DNA"/>
</dbReference>
<dbReference type="Pfam" id="PF13279">
    <property type="entry name" value="4HBT_2"/>
    <property type="match status" value="1"/>
</dbReference>
<dbReference type="SUPFAM" id="SSF54637">
    <property type="entry name" value="Thioesterase/thiol ester dehydrase-isomerase"/>
    <property type="match status" value="1"/>
</dbReference>
<accession>A0A378WU91</accession>
<organism evidence="1 2">
    <name type="scientific">Nocardia africana</name>
    <dbReference type="NCBI Taxonomy" id="134964"/>
    <lineage>
        <taxon>Bacteria</taxon>
        <taxon>Bacillati</taxon>
        <taxon>Actinomycetota</taxon>
        <taxon>Actinomycetes</taxon>
        <taxon>Mycobacteriales</taxon>
        <taxon>Nocardiaceae</taxon>
        <taxon>Nocardia</taxon>
    </lineage>
</organism>
<gene>
    <name evidence="1" type="ORF">NCTC13184_03422</name>
</gene>
<proteinExistence type="predicted"/>
<dbReference type="Proteomes" id="UP000255082">
    <property type="component" value="Unassembled WGS sequence"/>
</dbReference>
<dbReference type="RefSeq" id="WP_062965297.1">
    <property type="nucleotide sequence ID" value="NZ_JAJFOE010000001.1"/>
</dbReference>
<sequence>MSAPSAWYTSIELRRADFDYLGHVSAAAYLALFEEARVRWLAGGAGHTEPSYVVAVQNIEYLREVRLADSPIRVSIRVEDLSTRRFAITEEMHAVDGELHARSRATLVGWDRAERRSRVLSEDELVLIRAAFVPTGIEWKDKTTE</sequence>
<dbReference type="Gene3D" id="3.10.129.10">
    <property type="entry name" value="Hotdog Thioesterase"/>
    <property type="match status" value="1"/>
</dbReference>
<dbReference type="CDD" id="cd00586">
    <property type="entry name" value="4HBT"/>
    <property type="match status" value="1"/>
</dbReference>
<evidence type="ECO:0000313" key="2">
    <source>
        <dbReference type="Proteomes" id="UP000255082"/>
    </source>
</evidence>
<evidence type="ECO:0000313" key="1">
    <source>
        <dbReference type="EMBL" id="SUA44900.1"/>
    </source>
</evidence>
<dbReference type="AlphaFoldDB" id="A0A378WU91"/>
<name>A0A378WU91_9NOCA</name>